<evidence type="ECO:0000256" key="1">
    <source>
        <dbReference type="PROSITE-ProRule" id="PRU00176"/>
    </source>
</evidence>
<feature type="domain" description="RRM" evidence="2">
    <location>
        <begin position="32"/>
        <end position="105"/>
    </location>
</feature>
<name>A0A5J4NM94_9TREM</name>
<dbReference type="Gene3D" id="3.30.70.330">
    <property type="match status" value="1"/>
</dbReference>
<reference evidence="3 4" key="1">
    <citation type="journal article" date="2019" name="Gigascience">
        <title>Whole-genome sequence of the oriental lung fluke Paragonimus westermani.</title>
        <authorList>
            <person name="Oey H."/>
            <person name="Zakrzewski M."/>
            <person name="Narain K."/>
            <person name="Devi K.R."/>
            <person name="Agatsuma T."/>
            <person name="Nawaratna S."/>
            <person name="Gobert G.N."/>
            <person name="Jones M.K."/>
            <person name="Ragan M.A."/>
            <person name="McManus D.P."/>
            <person name="Krause L."/>
        </authorList>
    </citation>
    <scope>NUCLEOTIDE SEQUENCE [LARGE SCALE GENOMIC DNA]</scope>
    <source>
        <strain evidence="3 4">IND2009</strain>
    </source>
</reference>
<dbReference type="Pfam" id="PF00076">
    <property type="entry name" value="RRM_1"/>
    <property type="match status" value="1"/>
</dbReference>
<comment type="caution">
    <text evidence="3">The sequence shown here is derived from an EMBL/GenBank/DDBJ whole genome shotgun (WGS) entry which is preliminary data.</text>
</comment>
<protein>
    <recommendedName>
        <fullName evidence="2">RRM domain-containing protein</fullName>
    </recommendedName>
</protein>
<dbReference type="InterPro" id="IPR035979">
    <property type="entry name" value="RBD_domain_sf"/>
</dbReference>
<accession>A0A5J4NM94</accession>
<dbReference type="GO" id="GO:0003723">
    <property type="term" value="F:RNA binding"/>
    <property type="evidence" value="ECO:0007669"/>
    <property type="project" value="UniProtKB-UniRule"/>
</dbReference>
<keyword evidence="1" id="KW-0694">RNA-binding</keyword>
<organism evidence="3 4">
    <name type="scientific">Paragonimus westermani</name>
    <dbReference type="NCBI Taxonomy" id="34504"/>
    <lineage>
        <taxon>Eukaryota</taxon>
        <taxon>Metazoa</taxon>
        <taxon>Spiralia</taxon>
        <taxon>Lophotrochozoa</taxon>
        <taxon>Platyhelminthes</taxon>
        <taxon>Trematoda</taxon>
        <taxon>Digenea</taxon>
        <taxon>Plagiorchiida</taxon>
        <taxon>Troglotremata</taxon>
        <taxon>Troglotrematidae</taxon>
        <taxon>Paragonimus</taxon>
    </lineage>
</organism>
<dbReference type="EMBL" id="QNGE01002123">
    <property type="protein sequence ID" value="KAA3676158.1"/>
    <property type="molecule type" value="Genomic_DNA"/>
</dbReference>
<evidence type="ECO:0000313" key="4">
    <source>
        <dbReference type="Proteomes" id="UP000324629"/>
    </source>
</evidence>
<dbReference type="SMART" id="SM00360">
    <property type="entry name" value="RRM"/>
    <property type="match status" value="1"/>
</dbReference>
<dbReference type="PANTHER" id="PTHR23147">
    <property type="entry name" value="SERINE/ARGININE RICH SPLICING FACTOR"/>
    <property type="match status" value="1"/>
</dbReference>
<evidence type="ECO:0000259" key="2">
    <source>
        <dbReference type="PROSITE" id="PS50102"/>
    </source>
</evidence>
<dbReference type="PROSITE" id="PS50102">
    <property type="entry name" value="RRM"/>
    <property type="match status" value="1"/>
</dbReference>
<sequence length="350" mass="38591">VLLWTSIYFPCVAAIVRVWCQMPRLDRQIGGFRVFIGGVDPRVGKVDIEREFDRFGPIVDVWVARNPPGFAFIVFKYSEDADRAVRRMDGSRPFGSRLRVEHAVNASKSNGKSNEHYRKSKVLMGSPCCNHAKVDRVLDLVMYAVMTPSDATPVPTDPLLDVQGHRAIKGDIVVAQIHAFAPNHVLMTAKEDDLPLAHHLTVVGKRRKLNHAESGPARPLSDHLVTQVIAKVLTMLVAQSLVQDIQVESPTPVVPRVAVVLLIVTGQSPLRRSGISVVVDQLLEALGLTWSDEIQFTMNGVRAMLGLLSLVLYHAPVVVDLVPIHLPTGITVFPVIVHQHKMCSVVQPIV</sequence>
<proteinExistence type="predicted"/>
<keyword evidence="4" id="KW-1185">Reference proteome</keyword>
<feature type="non-terminal residue" evidence="3">
    <location>
        <position position="1"/>
    </location>
</feature>
<dbReference type="CDD" id="cd12373">
    <property type="entry name" value="RRM_SRSF3_like"/>
    <property type="match status" value="1"/>
</dbReference>
<dbReference type="InterPro" id="IPR012677">
    <property type="entry name" value="Nucleotide-bd_a/b_plait_sf"/>
</dbReference>
<dbReference type="InterPro" id="IPR050907">
    <property type="entry name" value="SRSF"/>
</dbReference>
<dbReference type="SUPFAM" id="SSF54928">
    <property type="entry name" value="RNA-binding domain, RBD"/>
    <property type="match status" value="1"/>
</dbReference>
<evidence type="ECO:0000313" key="3">
    <source>
        <dbReference type="EMBL" id="KAA3676158.1"/>
    </source>
</evidence>
<gene>
    <name evidence="3" type="ORF">DEA37_0009508</name>
</gene>
<dbReference type="InterPro" id="IPR000504">
    <property type="entry name" value="RRM_dom"/>
</dbReference>
<dbReference type="AlphaFoldDB" id="A0A5J4NM94"/>
<dbReference type="Proteomes" id="UP000324629">
    <property type="component" value="Unassembled WGS sequence"/>
</dbReference>